<dbReference type="SUPFAM" id="SSF46785">
    <property type="entry name" value="Winged helix' DNA-binding domain"/>
    <property type="match status" value="1"/>
</dbReference>
<dbReference type="AlphaFoldDB" id="A0AB39XUV1"/>
<gene>
    <name evidence="1" type="ORF">AB5J51_01025</name>
</gene>
<reference evidence="1" key="1">
    <citation type="submission" date="2024-08" db="EMBL/GenBank/DDBJ databases">
        <authorList>
            <person name="Yu S.T."/>
        </authorList>
    </citation>
    <scope>NUCLEOTIDE SEQUENCE</scope>
    <source>
        <strain evidence="1">R33</strain>
    </source>
</reference>
<name>A0AB39XUV1_9ACTN</name>
<dbReference type="RefSeq" id="WP_369776423.1">
    <property type="nucleotide sequence ID" value="NZ_CP165727.1"/>
</dbReference>
<protein>
    <submittedName>
        <fullName evidence="1">MarR family winged helix-turn-helix transcriptional regulator</fullName>
    </submittedName>
</protein>
<organism evidence="1">
    <name type="scientific">Streptomyces sp. R33</name>
    <dbReference type="NCBI Taxonomy" id="3238629"/>
    <lineage>
        <taxon>Bacteria</taxon>
        <taxon>Bacillati</taxon>
        <taxon>Actinomycetota</taxon>
        <taxon>Actinomycetes</taxon>
        <taxon>Kitasatosporales</taxon>
        <taxon>Streptomycetaceae</taxon>
        <taxon>Streptomyces</taxon>
    </lineage>
</organism>
<dbReference type="InterPro" id="IPR036388">
    <property type="entry name" value="WH-like_DNA-bd_sf"/>
</dbReference>
<sequence>MKPIGYWLNRTDEALTGAMNAALADFGLTRLAWQVLNVVDDTHEAADTDVLSVLSANADVPALTSAIDTLLTDGWLRRPAPGRLDLTDGSRRRLTDAARRVDAFRELSTAGISPDEYRTTVSVLERMTRNVEAEQAGRPNRAS</sequence>
<proteinExistence type="predicted"/>
<accession>A0AB39XUV1</accession>
<dbReference type="Gene3D" id="1.10.10.10">
    <property type="entry name" value="Winged helix-like DNA-binding domain superfamily/Winged helix DNA-binding domain"/>
    <property type="match status" value="1"/>
</dbReference>
<dbReference type="EMBL" id="CP165727">
    <property type="protein sequence ID" value="XDV61650.1"/>
    <property type="molecule type" value="Genomic_DNA"/>
</dbReference>
<evidence type="ECO:0000313" key="1">
    <source>
        <dbReference type="EMBL" id="XDV61650.1"/>
    </source>
</evidence>
<dbReference type="InterPro" id="IPR036390">
    <property type="entry name" value="WH_DNA-bd_sf"/>
</dbReference>